<dbReference type="EMBL" id="SUQX01000018">
    <property type="protein sequence ID" value="TJX04922.1"/>
    <property type="molecule type" value="Genomic_DNA"/>
</dbReference>
<protein>
    <submittedName>
        <fullName evidence="1">Phage associated protein</fullName>
    </submittedName>
</protein>
<reference evidence="3 5" key="2">
    <citation type="submission" date="2016-09" db="EMBL/GenBank/DDBJ databases">
        <authorList>
            <person name="Kumanski S."/>
            <person name="Beatrice B."/>
        </authorList>
    </citation>
    <scope>NUCLEOTIDE SEQUENCE [LARGE SCALE GENOMIC DNA]</scope>
    <source>
        <strain evidence="3">Mankind</strain>
    </source>
</reference>
<dbReference type="EMBL" id="LT591897">
    <property type="protein sequence ID" value="SBQ22649.1"/>
    <property type="molecule type" value="Genomic_DNA"/>
</dbReference>
<reference evidence="2" key="1">
    <citation type="submission" date="2016-06" db="EMBL/GenBank/DDBJ databases">
        <authorList>
            <consortium name="Pathogen Informatics"/>
        </authorList>
    </citation>
    <scope>NUCLEOTIDE SEQUENCE</scope>
    <source>
        <strain evidence="1">WHO F</strain>
    </source>
</reference>
<name>A0A1D3FQX6_NEIGO</name>
<evidence type="ECO:0000313" key="3">
    <source>
        <dbReference type="EMBL" id="SCW10106.1"/>
    </source>
</evidence>
<proteinExistence type="predicted"/>
<dbReference type="Proteomes" id="UP000182484">
    <property type="component" value="Unassembled WGS sequence"/>
</dbReference>
<dbReference type="AlphaFoldDB" id="A0A1D3FQX6"/>
<dbReference type="GeneID" id="66753933"/>
<dbReference type="RefSeq" id="WP_003689785.1">
    <property type="nucleotide sequence ID" value="NZ_AP018377.1"/>
</dbReference>
<reference evidence="4 6" key="3">
    <citation type="submission" date="2019-04" db="EMBL/GenBank/DDBJ databases">
        <title>The CDC panel for molecular diagnostics of ciprofloxacin resistance and its use for research and clinical development.</title>
        <authorList>
            <person name="Liu H."/>
            <person name="Tang K."/>
            <person name="Pham C."/>
            <person name="Schmerer M."/>
        </authorList>
    </citation>
    <scope>NUCLEOTIDE SEQUENCE [LARGE SCALE GENOMIC DNA]</scope>
    <source>
        <strain evidence="4 6">LRRBGS_0742</strain>
    </source>
</reference>
<organism evidence="4 6">
    <name type="scientific">Neisseria gonorrhoeae</name>
    <dbReference type="NCBI Taxonomy" id="485"/>
    <lineage>
        <taxon>Bacteria</taxon>
        <taxon>Pseudomonadati</taxon>
        <taxon>Pseudomonadota</taxon>
        <taxon>Betaproteobacteria</taxon>
        <taxon>Neisseriales</taxon>
        <taxon>Neisseriaceae</taxon>
        <taxon>Neisseria</taxon>
    </lineage>
</organism>
<evidence type="ECO:0000313" key="5">
    <source>
        <dbReference type="Proteomes" id="UP000182484"/>
    </source>
</evidence>
<accession>A0A1D3FQX6</accession>
<evidence type="ECO:0000313" key="1">
    <source>
        <dbReference type="EMBL" id="SBN07431.1"/>
    </source>
</evidence>
<evidence type="ECO:0000313" key="6">
    <source>
        <dbReference type="Proteomes" id="UP000307092"/>
    </source>
</evidence>
<dbReference type="Proteomes" id="UP000239837">
    <property type="component" value="Chromosome"/>
</dbReference>
<gene>
    <name evidence="4" type="ORF">E8M63_09000</name>
    <name evidence="3" type="ORF">ESCNG_170048</name>
    <name evidence="1" type="ORF">WHOF_01141</name>
    <name evidence="2" type="ORF">WHOF_01923C</name>
</gene>
<dbReference type="EMBL" id="FLKW01000011">
    <property type="protein sequence ID" value="SBN07431.1"/>
    <property type="molecule type" value="Genomic_DNA"/>
</dbReference>
<dbReference type="Proteomes" id="UP000307092">
    <property type="component" value="Unassembled WGS sequence"/>
</dbReference>
<dbReference type="EMBL" id="FMTB01000009">
    <property type="protein sequence ID" value="SCW10106.1"/>
    <property type="molecule type" value="Genomic_DNA"/>
</dbReference>
<evidence type="ECO:0000313" key="4">
    <source>
        <dbReference type="EMBL" id="TJX04922.1"/>
    </source>
</evidence>
<evidence type="ECO:0000313" key="2">
    <source>
        <dbReference type="EMBL" id="SBQ22649.1"/>
    </source>
</evidence>
<sequence length="58" mass="6979">MNPTKQSKKSYESKRVLKHVSFNTEKEANLLEFSNNLDFSKWVKEKLKHELELEKLKK</sequence>